<feature type="signal peptide" evidence="1">
    <location>
        <begin position="1"/>
        <end position="32"/>
    </location>
</feature>
<reference evidence="6" key="1">
    <citation type="submission" date="2015-03" db="EMBL/GenBank/DDBJ databases">
        <authorList>
            <consortium name="Pathogen Informatics"/>
        </authorList>
    </citation>
    <scope>NUCLEOTIDE SEQUENCE [LARGE SCALE GENOMIC DNA]</scope>
    <source>
        <strain evidence="6">A125KOH2</strain>
    </source>
</reference>
<dbReference type="PANTHER" id="PTHR33420">
    <property type="entry name" value="FIMBRIAL SUBUNIT ELFA-RELATED"/>
    <property type="match status" value="1"/>
</dbReference>
<gene>
    <name evidence="3" type="ORF">ERS008529_02744</name>
    <name evidence="4" type="ORF">ERS137968_01063</name>
</gene>
<dbReference type="EMBL" id="CQAZ01000023">
    <property type="protein sequence ID" value="CNH99272.1"/>
    <property type="molecule type" value="Genomic_DNA"/>
</dbReference>
<evidence type="ECO:0000313" key="6">
    <source>
        <dbReference type="Proteomes" id="UP000045840"/>
    </source>
</evidence>
<dbReference type="Proteomes" id="UP000045840">
    <property type="component" value="Unassembled WGS sequence"/>
</dbReference>
<feature type="chain" id="PRO_5006695146" evidence="1">
    <location>
        <begin position="33"/>
        <end position="200"/>
    </location>
</feature>
<protein>
    <submittedName>
        <fullName evidence="3">Fimbrial protein</fullName>
    </submittedName>
</protein>
<dbReference type="RefSeq" id="WP_049613719.1">
    <property type="nucleotide sequence ID" value="NZ_CAWMMU010000004.1"/>
</dbReference>
<dbReference type="STRING" id="1288385.ERS137968_01063"/>
<keyword evidence="1" id="KW-0732">Signal</keyword>
<dbReference type="OrthoDB" id="7030999at2"/>
<evidence type="ECO:0000256" key="1">
    <source>
        <dbReference type="SAM" id="SignalP"/>
    </source>
</evidence>
<dbReference type="Gene3D" id="2.60.40.1090">
    <property type="entry name" value="Fimbrial-type adhesion domain"/>
    <property type="match status" value="1"/>
</dbReference>
<dbReference type="PANTHER" id="PTHR33420:SF10">
    <property type="entry name" value="FIMBRIAE MAJOR SUBUNIT"/>
    <property type="match status" value="1"/>
</dbReference>
<evidence type="ECO:0000259" key="2">
    <source>
        <dbReference type="Pfam" id="PF00419"/>
    </source>
</evidence>
<proteinExistence type="predicted"/>
<accession>A0A0T9Q796</accession>
<sequence>MSSWLKSNVVLKLGSFLLLLVVAFIARQPVQAASSCAGTTDCNVQVSFTGEYLEDTCEVSINDGSSSESVLLPTLSTNQLRTDGAEAGKQQFQIALKSCPVNRTVSLRFISAGASVPDVITGNLQNEVADDFSKNAQIRLSKATGQQMVVGDENSVQEYVISSSGEDVTHYFLAGYYAKGMNTVTPGQVRATAGIELVYK</sequence>
<dbReference type="InterPro" id="IPR000259">
    <property type="entry name" value="Adhesion_dom_fimbrial"/>
</dbReference>
<dbReference type="GO" id="GO:0043709">
    <property type="term" value="P:cell adhesion involved in single-species biofilm formation"/>
    <property type="evidence" value="ECO:0007669"/>
    <property type="project" value="TreeGrafter"/>
</dbReference>
<dbReference type="GO" id="GO:0009289">
    <property type="term" value="C:pilus"/>
    <property type="evidence" value="ECO:0007669"/>
    <property type="project" value="InterPro"/>
</dbReference>
<dbReference type="InterPro" id="IPR008966">
    <property type="entry name" value="Adhesion_dom_sf"/>
</dbReference>
<dbReference type="Proteomes" id="UP000044625">
    <property type="component" value="Unassembled WGS sequence"/>
</dbReference>
<dbReference type="InterPro" id="IPR036937">
    <property type="entry name" value="Adhesion_dom_fimbrial_sf"/>
</dbReference>
<dbReference type="Pfam" id="PF00419">
    <property type="entry name" value="Fimbrial"/>
    <property type="match status" value="1"/>
</dbReference>
<organism evidence="3 6">
    <name type="scientific">Yersinia pekkanenii</name>
    <dbReference type="NCBI Taxonomy" id="1288385"/>
    <lineage>
        <taxon>Bacteria</taxon>
        <taxon>Pseudomonadati</taxon>
        <taxon>Pseudomonadota</taxon>
        <taxon>Gammaproteobacteria</taxon>
        <taxon>Enterobacterales</taxon>
        <taxon>Yersiniaceae</taxon>
        <taxon>Yersinia</taxon>
    </lineage>
</organism>
<keyword evidence="5" id="KW-1185">Reference proteome</keyword>
<evidence type="ECO:0000313" key="3">
    <source>
        <dbReference type="EMBL" id="CNH99272.1"/>
    </source>
</evidence>
<feature type="domain" description="Fimbrial-type adhesion" evidence="2">
    <location>
        <begin position="47"/>
        <end position="199"/>
    </location>
</feature>
<dbReference type="SUPFAM" id="SSF49401">
    <property type="entry name" value="Bacterial adhesins"/>
    <property type="match status" value="1"/>
</dbReference>
<evidence type="ECO:0000313" key="4">
    <source>
        <dbReference type="EMBL" id="CRY65064.1"/>
    </source>
</evidence>
<reference evidence="4 5" key="3">
    <citation type="submission" date="2015-03" db="EMBL/GenBank/DDBJ databases">
        <authorList>
            <consortium name="Pathogen Informatics"/>
            <person name="Murphy D."/>
        </authorList>
    </citation>
    <scope>NUCLEOTIDE SEQUENCE [LARGE SCALE GENOMIC DNA]</scope>
    <source>
        <strain evidence="5">type strain: CIP110230</strain>
        <strain evidence="4">Type strain: CIP110230</strain>
    </source>
</reference>
<reference evidence="3" key="2">
    <citation type="submission" date="2015-03" db="EMBL/GenBank/DDBJ databases">
        <authorList>
            <person name="Murphy D."/>
        </authorList>
    </citation>
    <scope>NUCLEOTIDE SEQUENCE [LARGE SCALE GENOMIC DNA]</scope>
    <source>
        <strain evidence="3">A125KOH2</strain>
    </source>
</reference>
<dbReference type="InterPro" id="IPR050263">
    <property type="entry name" value="Bact_Fimbrial_Adh_Pro"/>
</dbReference>
<dbReference type="AlphaFoldDB" id="A0A0T9Q796"/>
<name>A0A0T9Q796_9GAMM</name>
<dbReference type="EMBL" id="CWJL01000004">
    <property type="protein sequence ID" value="CRY65064.1"/>
    <property type="molecule type" value="Genomic_DNA"/>
</dbReference>
<evidence type="ECO:0000313" key="5">
    <source>
        <dbReference type="Proteomes" id="UP000044625"/>
    </source>
</evidence>